<reference evidence="2" key="1">
    <citation type="journal article" date="2014" name="Int. J. Syst. Evol. Microbiol.">
        <title>Complete genome sequence of Corynebacterium casei LMG S-19264T (=DSM 44701T), isolated from a smear-ripened cheese.</title>
        <authorList>
            <consortium name="US DOE Joint Genome Institute (JGI-PGF)"/>
            <person name="Walter F."/>
            <person name="Albersmeier A."/>
            <person name="Kalinowski J."/>
            <person name="Ruckert C."/>
        </authorList>
    </citation>
    <scope>NUCLEOTIDE SEQUENCE</scope>
    <source>
        <strain evidence="2">CGMCC 1.12214</strain>
    </source>
</reference>
<dbReference type="Pfam" id="PF08811">
    <property type="entry name" value="DUF1800"/>
    <property type="match status" value="1"/>
</dbReference>
<dbReference type="AlphaFoldDB" id="A0A917I987"/>
<evidence type="ECO:0000313" key="2">
    <source>
        <dbReference type="EMBL" id="GGH28411.1"/>
    </source>
</evidence>
<protein>
    <recommendedName>
        <fullName evidence="4">DUF1800 family protein</fullName>
    </recommendedName>
</protein>
<feature type="compositionally biased region" description="Pro residues" evidence="1">
    <location>
        <begin position="130"/>
        <end position="139"/>
    </location>
</feature>
<feature type="region of interest" description="Disordered" evidence="1">
    <location>
        <begin position="112"/>
        <end position="139"/>
    </location>
</feature>
<accession>A0A917I987</accession>
<sequence>MQPMSAPYRGGPPDIIMAVDPRLSLVALNRFGLGAMPGELARVGSDPRGFVLAQLSPAAVRPLADVAGFPPLQDSSRNLVDARRFENERRAAKLAQAAMAAAAPGVNMQDETNARTMQPPSGAMAGGSLAPPPKQPEPPEQAAFRAEVVARFARLLGTENGLVERLTLFWSNHFAVSAAKGPGLRMLCGSFEREAIRPFVLGRFGDMLKAVEQHPAMLYYLDNHQSVGPTSKGGQNGKRGLNENLAREILELHTLGVDGGYGQADVTSLSRIITGWTVTSPDEDLLHGGRFTFAPARHEPGDHVVLGKTYMQDDQRQGEAVLADLAVHPATARRVARKLATHFVADQPPKMLVDRLAKTFLDSKGDLAAVTRVLVSAPEAWSAPAAKLRTPQDFLIAAFRATGKTPDPGAVTGVLQVMGQPLWQPIGPNGFSDQSAEWASPEGVSARLDAAAQWGRQNAKLDPQALLETTIGPAASAETRQAVARAESRAQAVALVFMSPEFQRR</sequence>
<dbReference type="EMBL" id="BMES01000002">
    <property type="protein sequence ID" value="GGH28411.1"/>
    <property type="molecule type" value="Genomic_DNA"/>
</dbReference>
<evidence type="ECO:0008006" key="4">
    <source>
        <dbReference type="Google" id="ProtNLM"/>
    </source>
</evidence>
<evidence type="ECO:0000313" key="3">
    <source>
        <dbReference type="Proteomes" id="UP000603912"/>
    </source>
</evidence>
<dbReference type="InterPro" id="IPR014917">
    <property type="entry name" value="DUF1800"/>
</dbReference>
<reference evidence="2" key="2">
    <citation type="submission" date="2020-09" db="EMBL/GenBank/DDBJ databases">
        <authorList>
            <person name="Sun Q."/>
            <person name="Zhou Y."/>
        </authorList>
    </citation>
    <scope>NUCLEOTIDE SEQUENCE</scope>
    <source>
        <strain evidence="2">CGMCC 1.12214</strain>
    </source>
</reference>
<organism evidence="2 3">
    <name type="scientific">Alsobacter metallidurans</name>
    <dbReference type="NCBI Taxonomy" id="340221"/>
    <lineage>
        <taxon>Bacteria</taxon>
        <taxon>Pseudomonadati</taxon>
        <taxon>Pseudomonadota</taxon>
        <taxon>Alphaproteobacteria</taxon>
        <taxon>Hyphomicrobiales</taxon>
        <taxon>Alsobacteraceae</taxon>
        <taxon>Alsobacter</taxon>
    </lineage>
</organism>
<proteinExistence type="predicted"/>
<comment type="caution">
    <text evidence="2">The sequence shown here is derived from an EMBL/GenBank/DDBJ whole genome shotgun (WGS) entry which is preliminary data.</text>
</comment>
<gene>
    <name evidence="2" type="ORF">GCM10007036_37580</name>
</gene>
<name>A0A917I987_9HYPH</name>
<evidence type="ECO:0000256" key="1">
    <source>
        <dbReference type="SAM" id="MobiDB-lite"/>
    </source>
</evidence>
<dbReference type="Proteomes" id="UP000603912">
    <property type="component" value="Unassembled WGS sequence"/>
</dbReference>
<keyword evidence="3" id="KW-1185">Reference proteome</keyword>